<dbReference type="InterPro" id="IPR038846">
    <property type="entry name" value="RPC9"/>
</dbReference>
<evidence type="ECO:0000256" key="7">
    <source>
        <dbReference type="ARBA" id="ARBA00023136"/>
    </source>
</evidence>
<evidence type="ECO:0000256" key="10">
    <source>
        <dbReference type="ARBA" id="ARBA00043924"/>
    </source>
</evidence>
<dbReference type="GO" id="GO:0000166">
    <property type="term" value="F:nucleotide binding"/>
    <property type="evidence" value="ECO:0007669"/>
    <property type="project" value="InterPro"/>
</dbReference>
<dbReference type="InterPro" id="IPR006590">
    <property type="entry name" value="RNA_pol_Rpb4/RPC9_core"/>
</dbReference>
<comment type="similarity">
    <text evidence="3">Belongs to the eukaryotic RPC9 RNA polymerase subunit family.</text>
</comment>
<keyword evidence="8" id="KW-0804">Transcription</keyword>
<evidence type="ECO:0000256" key="2">
    <source>
        <dbReference type="ARBA" id="ARBA00004413"/>
    </source>
</evidence>
<dbReference type="PANTHER" id="PTHR15561">
    <property type="entry name" value="CALCITONIN GENE-RELATED PEPTIDE-RECEPTOR COMPONENT PROTEIN"/>
    <property type="match status" value="1"/>
</dbReference>
<comment type="subunit">
    <text evidence="11">Component of the RNA polymerase III complex consisting of 17 subunits: a ten-subunit horseshoe-shaped catalytic core composed of POLR3A/RPC1, POLR3B/RPC2, POLR1C/RPAC1, POLR1D/RPAC2, POLR3K/RPC10, POLR2E/RPABC1, POLR2F/RPABC2, POLR2H/RPABC3, POLR2K/RPABC4 and POLR2L/RPABC5; a mobile stalk composed of two subunits POLR3H/RPC8 and CRCP/RPC9, protruding from the core and functioning primarily in transcription initiation; and additional subunits homologous to general transcription factors of the RNA polymerase II machinery, POLR3C/RPC3-POLR3F/RPC6-POLR3G/RPC7 heterotrimer required for transcription initiation and POLR3D/RPC4-POLR3E/RPC5 heterodimer involved in both transcription initiation and termination.</text>
</comment>
<dbReference type="eggNOG" id="KOG4168">
    <property type="taxonomic scope" value="Eukaryota"/>
</dbReference>
<accession>L9KUA4</accession>
<evidence type="ECO:0000256" key="6">
    <source>
        <dbReference type="ARBA" id="ARBA00022478"/>
    </source>
</evidence>
<comment type="subcellular location">
    <subcellularLocation>
        <location evidence="2">Cell membrane</location>
        <topology evidence="2">Peripheral membrane protein</topology>
        <orientation evidence="2">Cytoplasmic side</orientation>
    </subcellularLocation>
    <subcellularLocation>
        <location evidence="1">Nucleus</location>
    </subcellularLocation>
</comment>
<dbReference type="InterPro" id="IPR005574">
    <property type="entry name" value="Rpb4/RPC9"/>
</dbReference>
<keyword evidence="9" id="KW-0539">Nucleus</keyword>
<comment type="function">
    <text evidence="12">DNA-dependent RNA polymerase catalyzes the transcription of DNA into RNA using the four ribonucleoside triphosphates as substrates. Specific peripheric component of RNA polymerase III (Pol III) which synthesizes small non-coding RNAs including 5S rRNA, snRNAs, tRNAs and miRNAs from at least 500 distinct genomic loci. With POLR3H/RPC8 forms a mobile stalk that protrudes from Pol III core and functions primarily in transcription initiation. Pol III plays a key role in sensing and limiting infection by intracellular bacteria and DNA viruses. Acts as nuclear and cytosolic DNA sensor involved in innate immune response. Can sense non-self dsDNA that serves as template for transcription into dsRNA. The non-self RNA polymerase III transcripts, such as Epstein-Barr virus-encoded RNAs (EBERs) induce type I interferon and NF-kappa-B through the RIG-I pathway.</text>
</comment>
<dbReference type="PANTHER" id="PTHR15561:SF0">
    <property type="entry name" value="DNA-DIRECTED RNA POLYMERASE III SUBUNIT RPC9"/>
    <property type="match status" value="1"/>
</dbReference>
<dbReference type="GO" id="GO:0005886">
    <property type="term" value="C:plasma membrane"/>
    <property type="evidence" value="ECO:0007669"/>
    <property type="project" value="UniProtKB-SubCell"/>
</dbReference>
<dbReference type="InterPro" id="IPR010997">
    <property type="entry name" value="HRDC-like_sf"/>
</dbReference>
<evidence type="ECO:0000256" key="1">
    <source>
        <dbReference type="ARBA" id="ARBA00004123"/>
    </source>
</evidence>
<gene>
    <name evidence="17" type="ORF">TREES_T100000476</name>
</gene>
<evidence type="ECO:0000256" key="4">
    <source>
        <dbReference type="ARBA" id="ARBA00016672"/>
    </source>
</evidence>
<feature type="domain" description="RNA polymerase Rpb4/RPC9 core" evidence="16">
    <location>
        <begin position="263"/>
        <end position="389"/>
    </location>
</feature>
<proteinExistence type="inferred from homology"/>
<dbReference type="SMART" id="SM00657">
    <property type="entry name" value="RPOL4c"/>
    <property type="match status" value="1"/>
</dbReference>
<dbReference type="InterPro" id="IPR038324">
    <property type="entry name" value="Rpb4/RPC9_sf"/>
</dbReference>
<dbReference type="GO" id="GO:0006384">
    <property type="term" value="P:transcription initiation at RNA polymerase III promoter"/>
    <property type="evidence" value="ECO:0007669"/>
    <property type="project" value="InterPro"/>
</dbReference>
<evidence type="ECO:0000256" key="15">
    <source>
        <dbReference type="SAM" id="MobiDB-lite"/>
    </source>
</evidence>
<feature type="compositionally biased region" description="Basic residues" evidence="15">
    <location>
        <begin position="211"/>
        <end position="225"/>
    </location>
</feature>
<feature type="region of interest" description="Disordered" evidence="15">
    <location>
        <begin position="65"/>
        <end position="84"/>
    </location>
</feature>
<dbReference type="EMBL" id="KB320653">
    <property type="protein sequence ID" value="ELW66298.1"/>
    <property type="molecule type" value="Genomic_DNA"/>
</dbReference>
<dbReference type="SUPFAM" id="SSF47819">
    <property type="entry name" value="HRDC-like"/>
    <property type="match status" value="1"/>
</dbReference>
<evidence type="ECO:0000313" key="17">
    <source>
        <dbReference type="EMBL" id="ELW66298.1"/>
    </source>
</evidence>
<protein>
    <recommendedName>
        <fullName evidence="4">DNA-directed RNA polymerase III subunit RPC9</fullName>
    </recommendedName>
    <alternativeName>
        <fullName evidence="14">Calcitonin gene-related peptide-receptor component protein</fullName>
    </alternativeName>
    <alternativeName>
        <fullName evidence="13">DNA-directed RNA polymerase III subunit rpc9</fullName>
    </alternativeName>
</protein>
<evidence type="ECO:0000256" key="9">
    <source>
        <dbReference type="ARBA" id="ARBA00023242"/>
    </source>
</evidence>
<sequence length="410" mass="44888">MDVPEVPLTSDAMMGGSSSSRTLGPPGLENKTGLTTKVPGRGGSELRAQRLDLLSELGLAVPCARAKPVGDPSSRGSRRSRPSGCHALTAWTRRQSLASHPAGTRLDFPGPDGVSRLWALSPPPGGGCRTNPRQPGEELWVDPEVNVEAQLAERLGFGLCGPQLKMPRSQESHRSPRTQSYTAMLGLLALAPVTPCSLKCGWAKDTAAVRSRSRSRSRARHRSRKATLAPGVQRGGPGLHRGARNRRLKRRTGRETVAAPQREALKDANAALLSNYEVFQLLTDLKEQRKESGKNKHSFGQQNLNTITYETLKYISKTPCRHQSPEIVREFLTAMKSHKLTKAEKLQLLNHRPMTAVEIQLIVEESEERLTEEQIEALLHTVTSILPAGPEAEQKQNTSEDVAMDEEDPA</sequence>
<dbReference type="Proteomes" id="UP000011518">
    <property type="component" value="Unassembled WGS sequence"/>
</dbReference>
<keyword evidence="18" id="KW-1185">Reference proteome</keyword>
<keyword evidence="5" id="KW-1003">Cell membrane</keyword>
<feature type="compositionally biased region" description="Basic residues" evidence="15">
    <location>
        <begin position="241"/>
        <end position="252"/>
    </location>
</feature>
<dbReference type="Gene3D" id="1.20.1250.40">
    <property type="match status" value="1"/>
</dbReference>
<evidence type="ECO:0000256" key="13">
    <source>
        <dbReference type="ARBA" id="ARBA00073026"/>
    </source>
</evidence>
<name>L9KUA4_TUPCH</name>
<evidence type="ECO:0000256" key="8">
    <source>
        <dbReference type="ARBA" id="ARBA00023163"/>
    </source>
</evidence>
<evidence type="ECO:0000259" key="16">
    <source>
        <dbReference type="SMART" id="SM00657"/>
    </source>
</evidence>
<evidence type="ECO:0000256" key="5">
    <source>
        <dbReference type="ARBA" id="ARBA00022475"/>
    </source>
</evidence>
<reference evidence="18" key="2">
    <citation type="journal article" date="2013" name="Nat. Commun.">
        <title>Genome of the Chinese tree shrew.</title>
        <authorList>
            <person name="Fan Y."/>
            <person name="Huang Z.Y."/>
            <person name="Cao C.C."/>
            <person name="Chen C.S."/>
            <person name="Chen Y.X."/>
            <person name="Fan D.D."/>
            <person name="He J."/>
            <person name="Hou H.L."/>
            <person name="Hu L."/>
            <person name="Hu X.T."/>
            <person name="Jiang X.T."/>
            <person name="Lai R."/>
            <person name="Lang Y.S."/>
            <person name="Liang B."/>
            <person name="Liao S.G."/>
            <person name="Mu D."/>
            <person name="Ma Y.Y."/>
            <person name="Niu Y.Y."/>
            <person name="Sun X.Q."/>
            <person name="Xia J.Q."/>
            <person name="Xiao J."/>
            <person name="Xiong Z.Q."/>
            <person name="Xu L."/>
            <person name="Yang L."/>
            <person name="Zhang Y."/>
            <person name="Zhao W."/>
            <person name="Zhao X.D."/>
            <person name="Zheng Y.T."/>
            <person name="Zhou J.M."/>
            <person name="Zhu Y.B."/>
            <person name="Zhang G.J."/>
            <person name="Wang J."/>
            <person name="Yao Y.G."/>
        </authorList>
    </citation>
    <scope>NUCLEOTIDE SEQUENCE [LARGE SCALE GENOMIC DNA]</scope>
</reference>
<evidence type="ECO:0000256" key="3">
    <source>
        <dbReference type="ARBA" id="ARBA00006898"/>
    </source>
</evidence>
<evidence type="ECO:0000256" key="14">
    <source>
        <dbReference type="ARBA" id="ARBA00080268"/>
    </source>
</evidence>
<dbReference type="FunFam" id="1.20.1250.40:FF:000002">
    <property type="entry name" value="DNA-directed RNA polymerase III subunit RPC9"/>
    <property type="match status" value="1"/>
</dbReference>
<dbReference type="AlphaFoldDB" id="L9KUA4"/>
<dbReference type="STRING" id="246437.L9KUA4"/>
<evidence type="ECO:0000256" key="11">
    <source>
        <dbReference type="ARBA" id="ARBA00044007"/>
    </source>
</evidence>
<dbReference type="InParanoid" id="L9KUA4"/>
<organism evidence="17 18">
    <name type="scientific">Tupaia chinensis</name>
    <name type="common">Chinese tree shrew</name>
    <name type="synonym">Tupaia belangeri chinensis</name>
    <dbReference type="NCBI Taxonomy" id="246437"/>
    <lineage>
        <taxon>Eukaryota</taxon>
        <taxon>Metazoa</taxon>
        <taxon>Chordata</taxon>
        <taxon>Craniata</taxon>
        <taxon>Vertebrata</taxon>
        <taxon>Euteleostomi</taxon>
        <taxon>Mammalia</taxon>
        <taxon>Eutheria</taxon>
        <taxon>Euarchontoglires</taxon>
        <taxon>Scandentia</taxon>
        <taxon>Tupaiidae</taxon>
        <taxon>Tupaia</taxon>
    </lineage>
</organism>
<keyword evidence="7" id="KW-0472">Membrane</keyword>
<reference evidence="18" key="1">
    <citation type="submission" date="2012-07" db="EMBL/GenBank/DDBJ databases">
        <title>Genome of the Chinese tree shrew, a rising model animal genetically related to primates.</title>
        <authorList>
            <person name="Zhang G."/>
            <person name="Fan Y."/>
            <person name="Yao Y."/>
            <person name="Huang Z."/>
        </authorList>
    </citation>
    <scope>NUCLEOTIDE SEQUENCE [LARGE SCALE GENOMIC DNA]</scope>
</reference>
<dbReference type="Pfam" id="PF03874">
    <property type="entry name" value="RNA_pol_Rpb4"/>
    <property type="match status" value="1"/>
</dbReference>
<feature type="region of interest" description="Disordered" evidence="15">
    <location>
        <begin position="1"/>
        <end position="43"/>
    </location>
</feature>
<keyword evidence="6 17" id="KW-0240">DNA-directed RNA polymerase</keyword>
<comment type="function">
    <text evidence="10">Accessory protein for the calcitonin gene-related peptide (CGRP) receptor. It modulates CGRP responsiveness in a variety of tissues.</text>
</comment>
<feature type="region of interest" description="Disordered" evidence="15">
    <location>
        <begin position="207"/>
        <end position="260"/>
    </location>
</feature>
<evidence type="ECO:0000313" key="18">
    <source>
        <dbReference type="Proteomes" id="UP000011518"/>
    </source>
</evidence>
<evidence type="ECO:0000256" key="12">
    <source>
        <dbReference type="ARBA" id="ARBA00045808"/>
    </source>
</evidence>
<feature type="region of interest" description="Disordered" evidence="15">
    <location>
        <begin position="386"/>
        <end position="410"/>
    </location>
</feature>
<dbReference type="GO" id="GO:0005666">
    <property type="term" value="C:RNA polymerase III complex"/>
    <property type="evidence" value="ECO:0007669"/>
    <property type="project" value="InterPro"/>
</dbReference>